<keyword evidence="6" id="KW-1185">Reference proteome</keyword>
<protein>
    <submittedName>
        <fullName evidence="5">Extracellular solute-binding protein</fullName>
    </submittedName>
</protein>
<gene>
    <name evidence="5" type="ORF">DY262_05530</name>
</gene>
<dbReference type="EMBL" id="QVLS01000002">
    <property type="protein sequence ID" value="RFP81228.1"/>
    <property type="molecule type" value="Genomic_DNA"/>
</dbReference>
<sequence length="444" mass="48768">MKRRQLLQGAAAGAALGPWVHTLAQDRYAKYKGQTIVVNYPAHPHYDQAEKLFAEFTAETGIKVERDKMQYLRMKDKQVLEMGKRGNGDYDVVVYVVMWKTEYVKKDLLQPLDGYFANSALADPAWDQKDIIDRYWETNALVGGPKMYLPGPGARPYGIPFGAETGVLAYRTDLFAKHKLAAPKTYDELLAACRLMKDKEGIGGLTSRGQTGHQVTAAWLLHLTPNGGEVFDSQWRAAFNNAQGVRAAEILKEIVDTGPAGIPSYGFGEMQNAFLQGQAAMYLDSVSIFGPAQDPAKSRVAGKIAYAVHPKGSKHSAQSGGFAMAIPKNARNKDAAFLFMQWMTSKQADLKIALAGGNINRWSTLDNADVARKYPIELPALRESLKIANPDWRPLIPEWDHISQQILGQALPDVITGGKPAKQALDAVVKAAEDVVRQGGWLKA</sequence>
<dbReference type="GO" id="GO:0042597">
    <property type="term" value="C:periplasmic space"/>
    <property type="evidence" value="ECO:0007669"/>
    <property type="project" value="UniProtKB-SubCell"/>
</dbReference>
<proteinExistence type="inferred from homology"/>
<dbReference type="InterPro" id="IPR006059">
    <property type="entry name" value="SBP"/>
</dbReference>
<evidence type="ECO:0000256" key="4">
    <source>
        <dbReference type="ARBA" id="ARBA00022729"/>
    </source>
</evidence>
<keyword evidence="4" id="KW-0732">Signal</keyword>
<keyword evidence="3" id="KW-0813">Transport</keyword>
<dbReference type="AlphaFoldDB" id="A0A372ENI6"/>
<evidence type="ECO:0000313" key="6">
    <source>
        <dbReference type="Proteomes" id="UP000261931"/>
    </source>
</evidence>
<dbReference type="PANTHER" id="PTHR43649">
    <property type="entry name" value="ARABINOSE-BINDING PROTEIN-RELATED"/>
    <property type="match status" value="1"/>
</dbReference>
<dbReference type="RefSeq" id="WP_116957941.1">
    <property type="nucleotide sequence ID" value="NZ_QVLS01000002.1"/>
</dbReference>
<comment type="similarity">
    <text evidence="2">Belongs to the bacterial solute-binding protein 1 family.</text>
</comment>
<dbReference type="SUPFAM" id="SSF53850">
    <property type="entry name" value="Periplasmic binding protein-like II"/>
    <property type="match status" value="1"/>
</dbReference>
<accession>A0A372ENI6</accession>
<dbReference type="Proteomes" id="UP000261931">
    <property type="component" value="Unassembled WGS sequence"/>
</dbReference>
<dbReference type="InterPro" id="IPR050490">
    <property type="entry name" value="Bact_solute-bd_prot1"/>
</dbReference>
<evidence type="ECO:0000256" key="1">
    <source>
        <dbReference type="ARBA" id="ARBA00004418"/>
    </source>
</evidence>
<evidence type="ECO:0000256" key="2">
    <source>
        <dbReference type="ARBA" id="ARBA00008520"/>
    </source>
</evidence>
<dbReference type="Gene3D" id="3.40.190.10">
    <property type="entry name" value="Periplasmic binding protein-like II"/>
    <property type="match status" value="2"/>
</dbReference>
<dbReference type="PANTHER" id="PTHR43649:SF34">
    <property type="entry name" value="ABC TRANSPORTER PERIPLASMIC-BINDING PROTEIN YCJN-RELATED"/>
    <property type="match status" value="1"/>
</dbReference>
<evidence type="ECO:0000313" key="5">
    <source>
        <dbReference type="EMBL" id="RFP81228.1"/>
    </source>
</evidence>
<reference evidence="5 6" key="1">
    <citation type="submission" date="2018-08" db="EMBL/GenBank/DDBJ databases">
        <title>Hydrogenophaga sp. LA-38 isolated from sludge.</title>
        <authorList>
            <person name="Im W.-T."/>
        </authorList>
    </citation>
    <scope>NUCLEOTIDE SEQUENCE [LARGE SCALE GENOMIC DNA]</scope>
    <source>
        <strain evidence="5 6">LA-38</strain>
    </source>
</reference>
<comment type="caution">
    <text evidence="5">The sequence shown here is derived from an EMBL/GenBank/DDBJ whole genome shotgun (WGS) entry which is preliminary data.</text>
</comment>
<evidence type="ECO:0000256" key="3">
    <source>
        <dbReference type="ARBA" id="ARBA00022448"/>
    </source>
</evidence>
<organism evidence="5 6">
    <name type="scientific">Hydrogenophaga borbori</name>
    <dbReference type="NCBI Taxonomy" id="2294117"/>
    <lineage>
        <taxon>Bacteria</taxon>
        <taxon>Pseudomonadati</taxon>
        <taxon>Pseudomonadota</taxon>
        <taxon>Betaproteobacteria</taxon>
        <taxon>Burkholderiales</taxon>
        <taxon>Comamonadaceae</taxon>
        <taxon>Hydrogenophaga</taxon>
    </lineage>
</organism>
<comment type="subcellular location">
    <subcellularLocation>
        <location evidence="1">Periplasm</location>
    </subcellularLocation>
</comment>
<name>A0A372ENI6_9BURK</name>
<dbReference type="Pfam" id="PF01547">
    <property type="entry name" value="SBP_bac_1"/>
    <property type="match status" value="1"/>
</dbReference>